<feature type="domain" description="CCDC81-like prokaryotic HU" evidence="2">
    <location>
        <begin position="2"/>
        <end position="50"/>
    </location>
</feature>
<keyword evidence="4" id="KW-1185">Reference proteome</keyword>
<feature type="transmembrane region" description="Helical" evidence="1">
    <location>
        <begin position="157"/>
        <end position="176"/>
    </location>
</feature>
<keyword evidence="1" id="KW-0812">Transmembrane</keyword>
<organism evidence="3 4">
    <name type="scientific">Riemerella columbipharyngis</name>
    <dbReference type="NCBI Taxonomy" id="1071918"/>
    <lineage>
        <taxon>Bacteria</taxon>
        <taxon>Pseudomonadati</taxon>
        <taxon>Bacteroidota</taxon>
        <taxon>Flavobacteriia</taxon>
        <taxon>Flavobacteriales</taxon>
        <taxon>Weeksellaceae</taxon>
        <taxon>Riemerella</taxon>
    </lineage>
</organism>
<dbReference type="RefSeq" id="WP_092737483.1">
    <property type="nucleotide sequence ID" value="NZ_FNAS01000016.1"/>
</dbReference>
<dbReference type="OrthoDB" id="653949at2"/>
<name>A0A1G7ELV1_9FLAO</name>
<dbReference type="InterPro" id="IPR040495">
    <property type="entry name" value="HU-CCDC81_bac_1"/>
</dbReference>
<accession>A0A1G7ELV1</accession>
<protein>
    <recommendedName>
        <fullName evidence="2">CCDC81-like prokaryotic HU domain-containing protein</fullName>
    </recommendedName>
</protein>
<evidence type="ECO:0000256" key="1">
    <source>
        <dbReference type="SAM" id="Phobius"/>
    </source>
</evidence>
<dbReference type="EMBL" id="FNAS01000016">
    <property type="protein sequence ID" value="SDE64668.1"/>
    <property type="molecule type" value="Genomic_DNA"/>
</dbReference>
<evidence type="ECO:0000313" key="3">
    <source>
        <dbReference type="EMBL" id="SDE64668.1"/>
    </source>
</evidence>
<dbReference type="Pfam" id="PF18174">
    <property type="entry name" value="HU-CCDC81_bac_1"/>
    <property type="match status" value="1"/>
</dbReference>
<gene>
    <name evidence="3" type="ORF">SAMN05421544_11647</name>
</gene>
<dbReference type="STRING" id="1071918.SAMN05421544_11647"/>
<evidence type="ECO:0000259" key="2">
    <source>
        <dbReference type="Pfam" id="PF18174"/>
    </source>
</evidence>
<keyword evidence="1" id="KW-0472">Membrane</keyword>
<dbReference type="AlphaFoldDB" id="A0A1G7ELV1"/>
<keyword evidence="1" id="KW-1133">Transmembrane helix</keyword>
<proteinExistence type="predicted"/>
<dbReference type="Proteomes" id="UP000198517">
    <property type="component" value="Unassembled WGS sequence"/>
</dbReference>
<reference evidence="3 4" key="1">
    <citation type="submission" date="2016-10" db="EMBL/GenBank/DDBJ databases">
        <authorList>
            <person name="de Groot N.N."/>
        </authorList>
    </citation>
    <scope>NUCLEOTIDE SEQUENCE [LARGE SCALE GENOMIC DNA]</scope>
    <source>
        <strain evidence="3 4">DSM 24015</strain>
    </source>
</reference>
<evidence type="ECO:0000313" key="4">
    <source>
        <dbReference type="Proteomes" id="UP000198517"/>
    </source>
</evidence>
<sequence>MKISDYIIEVLKEKGEVFVPRFGVFSLVRSAAVVNQEDNSILPPAYQITFSFDKTLEKDSILDFYMRNKHIPREQALFELNTQVEYWNKKLDAGESFLLEPLGEFVISDSIVRFLGKRIKTDNPDFFGLEEINLSEIKSKNHFQRNNPKVKEGSTQWILWLFLIIFPLTGIAYVAATKWNVLVGEKSIDTFSTKTSMHRITSDEKITKEVPKQDSALVKDSLAKDPANIEIQESLSNPK</sequence>